<organism evidence="5 6">
    <name type="scientific">Tamaricihabitans halophyticus</name>
    <dbReference type="NCBI Taxonomy" id="1262583"/>
    <lineage>
        <taxon>Bacteria</taxon>
        <taxon>Bacillati</taxon>
        <taxon>Actinomycetota</taxon>
        <taxon>Actinomycetes</taxon>
        <taxon>Pseudonocardiales</taxon>
        <taxon>Pseudonocardiaceae</taxon>
        <taxon>Tamaricihabitans</taxon>
    </lineage>
</organism>
<comment type="caution">
    <text evidence="5">The sequence shown here is derived from an EMBL/GenBank/DDBJ whole genome shotgun (WGS) entry which is preliminary data.</text>
</comment>
<evidence type="ECO:0000313" key="5">
    <source>
        <dbReference type="EMBL" id="TCP56676.1"/>
    </source>
</evidence>
<dbReference type="GO" id="GO:0006020">
    <property type="term" value="P:inositol metabolic process"/>
    <property type="evidence" value="ECO:0007669"/>
    <property type="project" value="TreeGrafter"/>
</dbReference>
<dbReference type="SUPFAM" id="SSF56655">
    <property type="entry name" value="Carbohydrate phosphatase"/>
    <property type="match status" value="1"/>
</dbReference>
<gene>
    <name evidence="5" type="ORF">EV191_101622</name>
</gene>
<accession>A0A4V2SV07</accession>
<feature type="binding site" evidence="4">
    <location>
        <position position="215"/>
    </location>
    <ligand>
        <name>Mg(2+)</name>
        <dbReference type="ChEBI" id="CHEBI:18420"/>
        <label>1</label>
        <note>catalytic</note>
    </ligand>
</feature>
<evidence type="ECO:0000256" key="1">
    <source>
        <dbReference type="ARBA" id="ARBA00022723"/>
    </source>
</evidence>
<dbReference type="PRINTS" id="PR00377">
    <property type="entry name" value="IMPHPHTASES"/>
</dbReference>
<protein>
    <submittedName>
        <fullName evidence="5">Myo-inositol-1(Or 4)-monophosphatase</fullName>
    </submittedName>
</protein>
<keyword evidence="2" id="KW-0378">Hydrolase</keyword>
<dbReference type="InterPro" id="IPR000760">
    <property type="entry name" value="Inositol_monophosphatase-like"/>
</dbReference>
<dbReference type="PANTHER" id="PTHR20854">
    <property type="entry name" value="INOSITOL MONOPHOSPHATASE"/>
    <property type="match status" value="1"/>
</dbReference>
<dbReference type="Gene3D" id="3.30.540.10">
    <property type="entry name" value="Fructose-1,6-Bisphosphatase, subunit A, domain 1"/>
    <property type="match status" value="1"/>
</dbReference>
<evidence type="ECO:0000256" key="3">
    <source>
        <dbReference type="ARBA" id="ARBA00022842"/>
    </source>
</evidence>
<dbReference type="CDD" id="cd01637">
    <property type="entry name" value="IMPase_like"/>
    <property type="match status" value="1"/>
</dbReference>
<comment type="cofactor">
    <cofactor evidence="4">
        <name>Mg(2+)</name>
        <dbReference type="ChEBI" id="CHEBI:18420"/>
    </cofactor>
</comment>
<dbReference type="Pfam" id="PF00459">
    <property type="entry name" value="Inositol_P"/>
    <property type="match status" value="1"/>
</dbReference>
<dbReference type="RefSeq" id="WP_243658723.1">
    <property type="nucleotide sequence ID" value="NZ_SLXQ01000001.1"/>
</dbReference>
<dbReference type="GO" id="GO:0007165">
    <property type="term" value="P:signal transduction"/>
    <property type="evidence" value="ECO:0007669"/>
    <property type="project" value="TreeGrafter"/>
</dbReference>
<feature type="binding site" evidence="4">
    <location>
        <position position="86"/>
    </location>
    <ligand>
        <name>Mg(2+)</name>
        <dbReference type="ChEBI" id="CHEBI:18420"/>
        <label>1</label>
        <note>catalytic</note>
    </ligand>
</feature>
<proteinExistence type="predicted"/>
<evidence type="ECO:0000313" key="6">
    <source>
        <dbReference type="Proteomes" id="UP000294911"/>
    </source>
</evidence>
<dbReference type="PROSITE" id="PS00629">
    <property type="entry name" value="IMP_1"/>
    <property type="match status" value="1"/>
</dbReference>
<dbReference type="AlphaFoldDB" id="A0A4V2SV07"/>
<dbReference type="Gene3D" id="3.40.190.80">
    <property type="match status" value="1"/>
</dbReference>
<evidence type="ECO:0000256" key="4">
    <source>
        <dbReference type="PIRSR" id="PIRSR600760-2"/>
    </source>
</evidence>
<dbReference type="EMBL" id="SLXQ01000001">
    <property type="protein sequence ID" value="TCP56676.1"/>
    <property type="molecule type" value="Genomic_DNA"/>
</dbReference>
<sequence length="265" mass="28693">MNDHRDLLAVAFEAVDLGQKLLATMPPGTISDKHDRDIVTDLDLHIQHEMQAHLQRATPHFAFLGEEHGGGVIDENTEYVWALDPIDGTSNFAHGLPLCATSLALVHHGEPVVAVIHAPFLDLRYHATKNGGAYRNGQPIHASNTTQLNRAIVSLGDYATGTNAAKKNRRRFAVTQALADNVERVRMFGAASLDLTWVAEGRTDACIMLNNKPWDTGAGVLIAREAGANVIASTGNTHTFESHDTIACTPAITEQFLAIINSTNH</sequence>
<name>A0A4V2SV07_9PSEU</name>
<reference evidence="5 6" key="1">
    <citation type="submission" date="2019-03" db="EMBL/GenBank/DDBJ databases">
        <title>Genomic Encyclopedia of Type Strains, Phase IV (KMG-IV): sequencing the most valuable type-strain genomes for metagenomic binning, comparative biology and taxonomic classification.</title>
        <authorList>
            <person name="Goeker M."/>
        </authorList>
    </citation>
    <scope>NUCLEOTIDE SEQUENCE [LARGE SCALE GENOMIC DNA]</scope>
    <source>
        <strain evidence="5 6">DSM 45765</strain>
    </source>
</reference>
<dbReference type="Proteomes" id="UP000294911">
    <property type="component" value="Unassembled WGS sequence"/>
</dbReference>
<feature type="binding site" evidence="4">
    <location>
        <position position="66"/>
    </location>
    <ligand>
        <name>Mg(2+)</name>
        <dbReference type="ChEBI" id="CHEBI:18420"/>
        <label>1</label>
        <note>catalytic</note>
    </ligand>
</feature>
<keyword evidence="6" id="KW-1185">Reference proteome</keyword>
<dbReference type="GO" id="GO:0008934">
    <property type="term" value="F:inositol monophosphate 1-phosphatase activity"/>
    <property type="evidence" value="ECO:0007669"/>
    <property type="project" value="TreeGrafter"/>
</dbReference>
<evidence type="ECO:0000256" key="2">
    <source>
        <dbReference type="ARBA" id="ARBA00022801"/>
    </source>
</evidence>
<dbReference type="PANTHER" id="PTHR20854:SF4">
    <property type="entry name" value="INOSITOL-1-MONOPHOSPHATASE-RELATED"/>
    <property type="match status" value="1"/>
</dbReference>
<feature type="binding site" evidence="4">
    <location>
        <position position="84"/>
    </location>
    <ligand>
        <name>Mg(2+)</name>
        <dbReference type="ChEBI" id="CHEBI:18420"/>
        <label>1</label>
        <note>catalytic</note>
    </ligand>
</feature>
<feature type="binding site" evidence="4">
    <location>
        <position position="87"/>
    </location>
    <ligand>
        <name>Mg(2+)</name>
        <dbReference type="ChEBI" id="CHEBI:18420"/>
        <label>1</label>
        <note>catalytic</note>
    </ligand>
</feature>
<keyword evidence="1 4" id="KW-0479">Metal-binding</keyword>
<dbReference type="GO" id="GO:0046872">
    <property type="term" value="F:metal ion binding"/>
    <property type="evidence" value="ECO:0007669"/>
    <property type="project" value="UniProtKB-KW"/>
</dbReference>
<keyword evidence="3 4" id="KW-0460">Magnesium</keyword>
<dbReference type="InterPro" id="IPR020583">
    <property type="entry name" value="Inositol_monoP_metal-BS"/>
</dbReference>